<dbReference type="GO" id="GO:0030992">
    <property type="term" value="C:intraciliary transport particle B"/>
    <property type="evidence" value="ECO:0007669"/>
    <property type="project" value="TreeGrafter"/>
</dbReference>
<evidence type="ECO:0000259" key="2">
    <source>
        <dbReference type="Pfam" id="PF23355"/>
    </source>
</evidence>
<feature type="domain" description="IFT52 GIFT" evidence="2">
    <location>
        <begin position="24"/>
        <end position="126"/>
    </location>
</feature>
<accession>A0A819HZH5</accession>
<reference evidence="3" key="1">
    <citation type="submission" date="2021-02" db="EMBL/GenBank/DDBJ databases">
        <authorList>
            <person name="Nowell W R."/>
        </authorList>
    </citation>
    <scope>NUCLEOTIDE SEQUENCE</scope>
</reference>
<name>A0A819HZH5_9BILA</name>
<organism evidence="3 4">
    <name type="scientific">Adineta steineri</name>
    <dbReference type="NCBI Taxonomy" id="433720"/>
    <lineage>
        <taxon>Eukaryota</taxon>
        <taxon>Metazoa</taxon>
        <taxon>Spiralia</taxon>
        <taxon>Gnathifera</taxon>
        <taxon>Rotifera</taxon>
        <taxon>Eurotatoria</taxon>
        <taxon>Bdelloidea</taxon>
        <taxon>Adinetida</taxon>
        <taxon>Adinetidae</taxon>
        <taxon>Adineta</taxon>
    </lineage>
</organism>
<dbReference type="GO" id="GO:0060271">
    <property type="term" value="P:cilium assembly"/>
    <property type="evidence" value="ECO:0007669"/>
    <property type="project" value="TreeGrafter"/>
</dbReference>
<sequence>MAPTENGDERGGHGKPPGSSNNNILFDQSKNEQISLTSGFKKLQMHLKNWKLSNHREEITAERLTPFRVFMIANPREKFTPQEYDSMKRYIDNGGSILLTLNEGGESRQMTNVNTFLKNYGIEVNDGN</sequence>
<dbReference type="Pfam" id="PF23355">
    <property type="entry name" value="IFT52_GIFT"/>
    <property type="match status" value="1"/>
</dbReference>
<gene>
    <name evidence="3" type="ORF">KXQ929_LOCUS23084</name>
</gene>
<dbReference type="Proteomes" id="UP000663868">
    <property type="component" value="Unassembled WGS sequence"/>
</dbReference>
<dbReference type="InterPro" id="IPR039975">
    <property type="entry name" value="IFT52"/>
</dbReference>
<dbReference type="EMBL" id="CAJOBB010001807">
    <property type="protein sequence ID" value="CAF3906066.1"/>
    <property type="molecule type" value="Genomic_DNA"/>
</dbReference>
<comment type="caution">
    <text evidence="3">The sequence shown here is derived from an EMBL/GenBank/DDBJ whole genome shotgun (WGS) entry which is preliminary data.</text>
</comment>
<dbReference type="PANTHER" id="PTHR12969:SF7">
    <property type="entry name" value="INTRAFLAGELLAR TRANSPORT PROTEIN 52 HOMOLOG"/>
    <property type="match status" value="1"/>
</dbReference>
<dbReference type="InterPro" id="IPR055458">
    <property type="entry name" value="IFT52_GIFT"/>
</dbReference>
<dbReference type="PANTHER" id="PTHR12969">
    <property type="entry name" value="NGD5/OSM-6/IFT52"/>
    <property type="match status" value="1"/>
</dbReference>
<evidence type="ECO:0000313" key="4">
    <source>
        <dbReference type="Proteomes" id="UP000663868"/>
    </source>
</evidence>
<dbReference type="GO" id="GO:0005929">
    <property type="term" value="C:cilium"/>
    <property type="evidence" value="ECO:0007669"/>
    <property type="project" value="TreeGrafter"/>
</dbReference>
<evidence type="ECO:0000256" key="1">
    <source>
        <dbReference type="SAM" id="MobiDB-lite"/>
    </source>
</evidence>
<feature type="region of interest" description="Disordered" evidence="1">
    <location>
        <begin position="1"/>
        <end position="25"/>
    </location>
</feature>
<dbReference type="GO" id="GO:0005814">
    <property type="term" value="C:centriole"/>
    <property type="evidence" value="ECO:0007669"/>
    <property type="project" value="TreeGrafter"/>
</dbReference>
<protein>
    <recommendedName>
        <fullName evidence="2">IFT52 GIFT domain-containing protein</fullName>
    </recommendedName>
</protein>
<proteinExistence type="predicted"/>
<dbReference type="AlphaFoldDB" id="A0A819HZH5"/>
<evidence type="ECO:0000313" key="3">
    <source>
        <dbReference type="EMBL" id="CAF3906066.1"/>
    </source>
</evidence>
<dbReference type="GO" id="GO:0042073">
    <property type="term" value="P:intraciliary transport"/>
    <property type="evidence" value="ECO:0007669"/>
    <property type="project" value="TreeGrafter"/>
</dbReference>